<dbReference type="Proteomes" id="UP000215914">
    <property type="component" value="Chromosome 11"/>
</dbReference>
<protein>
    <submittedName>
        <fullName evidence="1">Uncharacterized protein</fullName>
    </submittedName>
</protein>
<sequence>MLAGVKNEIGIREVAWISYMESSNQHNDNHGIPMSIEIEQLLAEVEPPNINSDWLELGFVVAGWLELGSWNTLALRLLFAAIRMFIC</sequence>
<dbReference type="AlphaFoldDB" id="A0A251TD25"/>
<keyword evidence="2" id="KW-1185">Reference proteome</keyword>
<dbReference type="InParanoid" id="A0A251TD25"/>
<evidence type="ECO:0000313" key="2">
    <source>
        <dbReference type="Proteomes" id="UP000215914"/>
    </source>
</evidence>
<proteinExistence type="predicted"/>
<accession>A0A251TD25</accession>
<evidence type="ECO:0000313" key="1">
    <source>
        <dbReference type="EMBL" id="OTG08562.1"/>
    </source>
</evidence>
<organism evidence="1 2">
    <name type="scientific">Helianthus annuus</name>
    <name type="common">Common sunflower</name>
    <dbReference type="NCBI Taxonomy" id="4232"/>
    <lineage>
        <taxon>Eukaryota</taxon>
        <taxon>Viridiplantae</taxon>
        <taxon>Streptophyta</taxon>
        <taxon>Embryophyta</taxon>
        <taxon>Tracheophyta</taxon>
        <taxon>Spermatophyta</taxon>
        <taxon>Magnoliopsida</taxon>
        <taxon>eudicotyledons</taxon>
        <taxon>Gunneridae</taxon>
        <taxon>Pentapetalae</taxon>
        <taxon>asterids</taxon>
        <taxon>campanulids</taxon>
        <taxon>Asterales</taxon>
        <taxon>Asteraceae</taxon>
        <taxon>Asteroideae</taxon>
        <taxon>Heliantheae alliance</taxon>
        <taxon>Heliantheae</taxon>
        <taxon>Helianthus</taxon>
    </lineage>
</organism>
<gene>
    <name evidence="1" type="ORF">HannXRQ_Chr11g0343131</name>
</gene>
<reference evidence="2" key="1">
    <citation type="journal article" date="2017" name="Nature">
        <title>The sunflower genome provides insights into oil metabolism, flowering and Asterid evolution.</title>
        <authorList>
            <person name="Badouin H."/>
            <person name="Gouzy J."/>
            <person name="Grassa C.J."/>
            <person name="Murat F."/>
            <person name="Staton S.E."/>
            <person name="Cottret L."/>
            <person name="Lelandais-Briere C."/>
            <person name="Owens G.L."/>
            <person name="Carrere S."/>
            <person name="Mayjonade B."/>
            <person name="Legrand L."/>
            <person name="Gill N."/>
            <person name="Kane N.C."/>
            <person name="Bowers J.E."/>
            <person name="Hubner S."/>
            <person name="Bellec A."/>
            <person name="Berard A."/>
            <person name="Berges H."/>
            <person name="Blanchet N."/>
            <person name="Boniface M.C."/>
            <person name="Brunel D."/>
            <person name="Catrice O."/>
            <person name="Chaidir N."/>
            <person name="Claudel C."/>
            <person name="Donnadieu C."/>
            <person name="Faraut T."/>
            <person name="Fievet G."/>
            <person name="Helmstetter N."/>
            <person name="King M."/>
            <person name="Knapp S.J."/>
            <person name="Lai Z."/>
            <person name="Le Paslier M.C."/>
            <person name="Lippi Y."/>
            <person name="Lorenzon L."/>
            <person name="Mandel J.R."/>
            <person name="Marage G."/>
            <person name="Marchand G."/>
            <person name="Marquand E."/>
            <person name="Bret-Mestries E."/>
            <person name="Morien E."/>
            <person name="Nambeesan S."/>
            <person name="Nguyen T."/>
            <person name="Pegot-Espagnet P."/>
            <person name="Pouilly N."/>
            <person name="Raftis F."/>
            <person name="Sallet E."/>
            <person name="Schiex T."/>
            <person name="Thomas J."/>
            <person name="Vandecasteele C."/>
            <person name="Vares D."/>
            <person name="Vear F."/>
            <person name="Vautrin S."/>
            <person name="Crespi M."/>
            <person name="Mangin B."/>
            <person name="Burke J.M."/>
            <person name="Salse J."/>
            <person name="Munos S."/>
            <person name="Vincourt P."/>
            <person name="Rieseberg L.H."/>
            <person name="Langlade N.B."/>
        </authorList>
    </citation>
    <scope>NUCLEOTIDE SEQUENCE [LARGE SCALE GENOMIC DNA]</scope>
    <source>
        <strain evidence="2">cv. SF193</strain>
    </source>
</reference>
<dbReference type="EMBL" id="CM007900">
    <property type="protein sequence ID" value="OTG08562.1"/>
    <property type="molecule type" value="Genomic_DNA"/>
</dbReference>
<name>A0A251TD25_HELAN</name>